<keyword evidence="3" id="KW-1185">Reference proteome</keyword>
<comment type="caution">
    <text evidence="2">The sequence shown here is derived from an EMBL/GenBank/DDBJ whole genome shotgun (WGS) entry which is preliminary data.</text>
</comment>
<dbReference type="EMBL" id="JAGEUA010000002">
    <property type="protein sequence ID" value="KAL1006957.1"/>
    <property type="molecule type" value="Genomic_DNA"/>
</dbReference>
<evidence type="ECO:0000256" key="1">
    <source>
        <dbReference type="SAM" id="MobiDB-lite"/>
    </source>
</evidence>
<accession>A0ABD0Y2V4</accession>
<dbReference type="Proteomes" id="UP001557470">
    <property type="component" value="Unassembled WGS sequence"/>
</dbReference>
<feature type="region of interest" description="Disordered" evidence="1">
    <location>
        <begin position="83"/>
        <end position="114"/>
    </location>
</feature>
<gene>
    <name evidence="2" type="ORF">UPYG_G00079660</name>
</gene>
<organism evidence="2 3">
    <name type="scientific">Umbra pygmaea</name>
    <name type="common">Eastern mudminnow</name>
    <dbReference type="NCBI Taxonomy" id="75934"/>
    <lineage>
        <taxon>Eukaryota</taxon>
        <taxon>Metazoa</taxon>
        <taxon>Chordata</taxon>
        <taxon>Craniata</taxon>
        <taxon>Vertebrata</taxon>
        <taxon>Euteleostomi</taxon>
        <taxon>Actinopterygii</taxon>
        <taxon>Neopterygii</taxon>
        <taxon>Teleostei</taxon>
        <taxon>Protacanthopterygii</taxon>
        <taxon>Esociformes</taxon>
        <taxon>Umbridae</taxon>
        <taxon>Umbra</taxon>
    </lineage>
</organism>
<protein>
    <submittedName>
        <fullName evidence="2">Uncharacterized protein</fullName>
    </submittedName>
</protein>
<proteinExistence type="predicted"/>
<evidence type="ECO:0000313" key="2">
    <source>
        <dbReference type="EMBL" id="KAL1006957.1"/>
    </source>
</evidence>
<dbReference type="AlphaFoldDB" id="A0ABD0Y2V4"/>
<reference evidence="2 3" key="1">
    <citation type="submission" date="2024-06" db="EMBL/GenBank/DDBJ databases">
        <authorList>
            <person name="Pan Q."/>
            <person name="Wen M."/>
            <person name="Jouanno E."/>
            <person name="Zahm M."/>
            <person name="Klopp C."/>
            <person name="Cabau C."/>
            <person name="Louis A."/>
            <person name="Berthelot C."/>
            <person name="Parey E."/>
            <person name="Roest Crollius H."/>
            <person name="Montfort J."/>
            <person name="Robinson-Rechavi M."/>
            <person name="Bouchez O."/>
            <person name="Lampietro C."/>
            <person name="Lopez Roques C."/>
            <person name="Donnadieu C."/>
            <person name="Postlethwait J."/>
            <person name="Bobe J."/>
            <person name="Verreycken H."/>
            <person name="Guiguen Y."/>
        </authorList>
    </citation>
    <scope>NUCLEOTIDE SEQUENCE [LARGE SCALE GENOMIC DNA]</scope>
    <source>
        <strain evidence="2">Up_M1</strain>
        <tissue evidence="2">Testis</tissue>
    </source>
</reference>
<sequence length="114" mass="12575">MRYSFNGNASSATMQYGRQQVAPKQCSCSHQTEPAGQKICFQAGHTKLETLGLTHRGGSLGLRQRPRSRKLTIPHTILRQCRSTNASAEGPAKKISTANDAIPEYTTNTENYKH</sequence>
<evidence type="ECO:0000313" key="3">
    <source>
        <dbReference type="Proteomes" id="UP001557470"/>
    </source>
</evidence>
<name>A0ABD0Y2V4_UMBPY</name>
<feature type="compositionally biased region" description="Polar residues" evidence="1">
    <location>
        <begin position="105"/>
        <end position="114"/>
    </location>
</feature>